<dbReference type="KEGG" id="pzh:CX676_13820"/>
<name>A0A2H5F0Q7_9RHOB</name>
<gene>
    <name evidence="1" type="ORF">CX676_13820</name>
</gene>
<dbReference type="AlphaFoldDB" id="A0A2H5F0Q7"/>
<proteinExistence type="predicted"/>
<accession>A0A2H5F0Q7</accession>
<dbReference type="EMBL" id="CP025430">
    <property type="protein sequence ID" value="AUH65117.1"/>
    <property type="molecule type" value="Genomic_DNA"/>
</dbReference>
<evidence type="ECO:0000313" key="2">
    <source>
        <dbReference type="Proteomes" id="UP000234530"/>
    </source>
</evidence>
<protein>
    <submittedName>
        <fullName evidence="1">Uncharacterized protein</fullName>
    </submittedName>
</protein>
<reference evidence="1 2" key="1">
    <citation type="journal article" date="2013" name="Antonie Van Leeuwenhoek">
        <title>Paracoccus zhejiangensis sp. nov., isolated from activated sludge in wastewater-treatment system.</title>
        <authorList>
            <person name="Wu Z.G."/>
            <person name="Zhang D.F."/>
            <person name="Liu Y.L."/>
            <person name="Wang F."/>
            <person name="Jiang X."/>
            <person name="Li C."/>
            <person name="Li S.P."/>
            <person name="Hong Q."/>
            <person name="Li W.J."/>
        </authorList>
    </citation>
    <scope>NUCLEOTIDE SEQUENCE [LARGE SCALE GENOMIC DNA]</scope>
    <source>
        <strain evidence="1 2">J6</strain>
    </source>
</reference>
<dbReference type="Proteomes" id="UP000234530">
    <property type="component" value="Chromosome"/>
</dbReference>
<sequence>MQHLRALPVGAENEPELRIAPLLASAIYGRSDAGLPHPAVDRPAPTEVERLRRENALLTHHAEILAGAVGACSNCWGTIPDCEECGGIGKPGALQPDREAFDRYVLPVLTRVMGNTNPLQGFGSGAKVYPLSL</sequence>
<organism evidence="1 2">
    <name type="scientific">Paracoccus zhejiangensis</name>
    <dbReference type="NCBI Taxonomy" id="1077935"/>
    <lineage>
        <taxon>Bacteria</taxon>
        <taxon>Pseudomonadati</taxon>
        <taxon>Pseudomonadota</taxon>
        <taxon>Alphaproteobacteria</taxon>
        <taxon>Rhodobacterales</taxon>
        <taxon>Paracoccaceae</taxon>
        <taxon>Paracoccus</taxon>
    </lineage>
</organism>
<keyword evidence="2" id="KW-1185">Reference proteome</keyword>
<evidence type="ECO:0000313" key="1">
    <source>
        <dbReference type="EMBL" id="AUH65117.1"/>
    </source>
</evidence>